<proteinExistence type="predicted"/>
<dbReference type="Proteomes" id="UP000288168">
    <property type="component" value="Unassembled WGS sequence"/>
</dbReference>
<reference evidence="2 3" key="1">
    <citation type="submission" date="2017-06" db="EMBL/GenBank/DDBJ databases">
        <title>Comparative genomic analysis of Ambrosia Fusariam Clade fungi.</title>
        <authorList>
            <person name="Stajich J.E."/>
            <person name="Carrillo J."/>
            <person name="Kijimoto T."/>
            <person name="Eskalen A."/>
            <person name="O'Donnell K."/>
            <person name="Kasson M."/>
        </authorList>
    </citation>
    <scope>NUCLEOTIDE SEQUENCE [LARGE SCALE GENOMIC DNA]</scope>
    <source>
        <strain evidence="2 3">NRRL62584</strain>
    </source>
</reference>
<gene>
    <name evidence="2" type="ORF">CEP54_011917</name>
</gene>
<evidence type="ECO:0000313" key="2">
    <source>
        <dbReference type="EMBL" id="RSL50451.1"/>
    </source>
</evidence>
<keyword evidence="3" id="KW-1185">Reference proteome</keyword>
<name>A0A428PBJ2_9HYPO</name>
<sequence>MELRTGSSYRWMEMKRPPLDPICVLYRPGLEQHPWMNQMSSQQHDTTSTKRPFNSGRGICRHPSPPPTPQPKTAMNTSYYSHFPISSSPNPMLRANYCTVPSTLLRFDAAAGNLWLNLPRPTKAGRVIPGSRGLKQEARS</sequence>
<evidence type="ECO:0000256" key="1">
    <source>
        <dbReference type="SAM" id="MobiDB-lite"/>
    </source>
</evidence>
<feature type="compositionally biased region" description="Polar residues" evidence="1">
    <location>
        <begin position="39"/>
        <end position="52"/>
    </location>
</feature>
<evidence type="ECO:0000313" key="3">
    <source>
        <dbReference type="Proteomes" id="UP000288168"/>
    </source>
</evidence>
<protein>
    <submittedName>
        <fullName evidence="2">Uncharacterized protein</fullName>
    </submittedName>
</protein>
<dbReference type="EMBL" id="NKCI01000163">
    <property type="protein sequence ID" value="RSL50451.1"/>
    <property type="molecule type" value="Genomic_DNA"/>
</dbReference>
<dbReference type="AlphaFoldDB" id="A0A428PBJ2"/>
<comment type="caution">
    <text evidence="2">The sequence shown here is derived from an EMBL/GenBank/DDBJ whole genome shotgun (WGS) entry which is preliminary data.</text>
</comment>
<feature type="region of interest" description="Disordered" evidence="1">
    <location>
        <begin position="39"/>
        <end position="77"/>
    </location>
</feature>
<organism evidence="2 3">
    <name type="scientific">Fusarium duplospermum</name>
    <dbReference type="NCBI Taxonomy" id="1325734"/>
    <lineage>
        <taxon>Eukaryota</taxon>
        <taxon>Fungi</taxon>
        <taxon>Dikarya</taxon>
        <taxon>Ascomycota</taxon>
        <taxon>Pezizomycotina</taxon>
        <taxon>Sordariomycetes</taxon>
        <taxon>Hypocreomycetidae</taxon>
        <taxon>Hypocreales</taxon>
        <taxon>Nectriaceae</taxon>
        <taxon>Fusarium</taxon>
        <taxon>Fusarium solani species complex</taxon>
    </lineage>
</organism>
<accession>A0A428PBJ2</accession>